<protein>
    <submittedName>
        <fullName evidence="1">Ankyrin</fullName>
    </submittedName>
</protein>
<keyword evidence="2" id="KW-1185">Reference proteome</keyword>
<accession>A0ACC0CTL2</accession>
<evidence type="ECO:0000313" key="2">
    <source>
        <dbReference type="Proteomes" id="UP001497680"/>
    </source>
</evidence>
<sequence>MAYTPPSESGSKYPGQIHATGITELYVPHSPVLDICFVHGFTGHPELTWRCKKRTKRQAPSEPISDAPSKRKLVGFLPMPRTSSGRKSSSSEPTTTTGNYPYWPRDLVPQIIPDARVLTFGYDTHIRHSFSRPPSQNRLIDHGGDFLCALEDSRRSQPSRPLLFIAHSLGGLVVKETLRQSKSYEQERPERAHVYLSTIGIIFFGTPHAGADPLNGIHHSLITLINLLGFRANDQIVQTLMPNAERLVMLNEEFISMIHTRNWQIHSFQEEFAQTGLLGKKVVEDSSSRINDRQHEKIEHIQANHVDMCRFDGLEDPEFRKVQAALKFMRKSPTHHSFLTTEQREKISEKLNFDGVDARYMSLGAAQSRTCRWLPESSIYKDWQNVTKLAEHHGFLWIKGKPGAGKSIMMKYAERVVISFFFNARGDELERSTQGMYRSLLIQLLQKLSRTRLDSEALFPFLSRPDDNRWPIEALKQAFQSVVSQADSLDLCCYIDALDECSEDEVREMIYFFEDIGKQAVESKLTFRVCFSSRHYPHISIEKGLELTLENEPDHTNDIRQYIQSKLRIKEQDKKQKIEAEVLHRSANIFLWAALVVDILNKEYDKGLNPTLKRLKQIPDGLHRLFEDILTRDNENIDELVLCLQWILFAKRPLRPEELYTAVRLGSDSANSSFWDGDHTRSEMIGRFNLNVSKGLAEITKTNPTVQFIHESVRDYLMREDGLRTLLGRRKETAGDVEGLSNEVLKQVCLAQLRDQIESKVLIPDELPRAPSAEAKSLRREVRAKFPFLGYAIDHVLSHANSAQRGGIDQTSFFSSFSRQRWIRFDNLLQKHQTCRHSNDAPLIYLLAEHVVDHQSLGNLIQIHPERHLGLTLSTKSERYNLPMSAALAWGNHDAIRTLAIEAAKQGTSPTDDILISKIQEELSDLSRFKPDRDNDQWENLDGQTALALLKSTSLLDVLQDELFRPDSSTFPMLIRYCPTVTFAQRFVRYGDWFNTCCSDGHTALTFAVHNDLVDLAKYLLSLNADHSSSKDGFAPLYYARSIEMVKACHEHGANPYNISPHGMNFLHRALKMNRPEALSLIEYALGEIGIDIYSTIIDRRNSISVAAMLRSIEIVHFLHRFDKLKIDWTDDTGRTFLSHASGTLNYEVVRYLIELGADPNIPDTSGKTPLWHAASYMLYEGDDRVIKALLGNPLTNPNLADKEGRTPLLRAAQLSHLGKVQSLMEDSRTDLAVKCKKGRTSISYAQEPFVGIEDTLNLLLEKTSLDPDDPDFEGKTPLMYACGYLAYGKVRALLATQKVNVNAEDKNGWTPIWHLLRGEEGNGYNGRKSLQKLLASKAVDPLVIVAGQTPLDFAKSKHCKLVRDKDVGAQIVEILSLYVEEWVSIYSA</sequence>
<comment type="caution">
    <text evidence="1">The sequence shown here is derived from an EMBL/GenBank/DDBJ whole genome shotgun (WGS) entry which is preliminary data.</text>
</comment>
<gene>
    <name evidence="1" type="ORF">F4821DRAFT_262778</name>
</gene>
<reference evidence="1 2" key="1">
    <citation type="journal article" date="2022" name="New Phytol.">
        <title>Ecological generalism drives hyperdiversity of secondary metabolite gene clusters in xylarialean endophytes.</title>
        <authorList>
            <person name="Franco M.E.E."/>
            <person name="Wisecaver J.H."/>
            <person name="Arnold A.E."/>
            <person name="Ju Y.M."/>
            <person name="Slot J.C."/>
            <person name="Ahrendt S."/>
            <person name="Moore L.P."/>
            <person name="Eastman K.E."/>
            <person name="Scott K."/>
            <person name="Konkel Z."/>
            <person name="Mondo S.J."/>
            <person name="Kuo A."/>
            <person name="Hayes R.D."/>
            <person name="Haridas S."/>
            <person name="Andreopoulos B."/>
            <person name="Riley R."/>
            <person name="LaButti K."/>
            <person name="Pangilinan J."/>
            <person name="Lipzen A."/>
            <person name="Amirebrahimi M."/>
            <person name="Yan J."/>
            <person name="Adam C."/>
            <person name="Keymanesh K."/>
            <person name="Ng V."/>
            <person name="Louie K."/>
            <person name="Northen T."/>
            <person name="Drula E."/>
            <person name="Henrissat B."/>
            <person name="Hsieh H.M."/>
            <person name="Youens-Clark K."/>
            <person name="Lutzoni F."/>
            <person name="Miadlikowska J."/>
            <person name="Eastwood D.C."/>
            <person name="Hamelin R.C."/>
            <person name="Grigoriev I.V."/>
            <person name="U'Ren J.M."/>
        </authorList>
    </citation>
    <scope>NUCLEOTIDE SEQUENCE [LARGE SCALE GENOMIC DNA]</scope>
    <source>
        <strain evidence="1 2">ER1909</strain>
    </source>
</reference>
<dbReference type="Proteomes" id="UP001497680">
    <property type="component" value="Unassembled WGS sequence"/>
</dbReference>
<name>A0ACC0CTL2_9PEZI</name>
<proteinExistence type="predicted"/>
<organism evidence="1 2">
    <name type="scientific">Hypoxylon rubiginosum</name>
    <dbReference type="NCBI Taxonomy" id="110542"/>
    <lineage>
        <taxon>Eukaryota</taxon>
        <taxon>Fungi</taxon>
        <taxon>Dikarya</taxon>
        <taxon>Ascomycota</taxon>
        <taxon>Pezizomycotina</taxon>
        <taxon>Sordariomycetes</taxon>
        <taxon>Xylariomycetidae</taxon>
        <taxon>Xylariales</taxon>
        <taxon>Hypoxylaceae</taxon>
        <taxon>Hypoxylon</taxon>
    </lineage>
</organism>
<evidence type="ECO:0000313" key="1">
    <source>
        <dbReference type="EMBL" id="KAI6083652.1"/>
    </source>
</evidence>
<dbReference type="EMBL" id="MU394349">
    <property type="protein sequence ID" value="KAI6083652.1"/>
    <property type="molecule type" value="Genomic_DNA"/>
</dbReference>